<reference evidence="2" key="1">
    <citation type="journal article" date="2023" name="Plant Biotechnol. J.">
        <title>Chromosome-level wild Hevea brasiliensis genome provides new tools for genomic-assisted breeding and valuable loci to elevate rubber yield.</title>
        <authorList>
            <person name="Cheng H."/>
            <person name="Song X."/>
            <person name="Hu Y."/>
            <person name="Wu T."/>
            <person name="Yang Q."/>
            <person name="An Z."/>
            <person name="Feng S."/>
            <person name="Deng Z."/>
            <person name="Wu W."/>
            <person name="Zeng X."/>
            <person name="Tu M."/>
            <person name="Wang X."/>
            <person name="Huang H."/>
        </authorList>
    </citation>
    <scope>NUCLEOTIDE SEQUENCE</scope>
    <source>
        <strain evidence="2">MT/VB/25A 57/8</strain>
    </source>
</reference>
<protein>
    <submittedName>
        <fullName evidence="2">Uncharacterized protein</fullName>
    </submittedName>
</protein>
<name>A0ABQ9MPK0_HEVBR</name>
<proteinExistence type="predicted"/>
<dbReference type="Proteomes" id="UP001174677">
    <property type="component" value="Chromosome 5"/>
</dbReference>
<accession>A0ABQ9MPK0</accession>
<organism evidence="2 3">
    <name type="scientific">Hevea brasiliensis</name>
    <name type="common">Para rubber tree</name>
    <name type="synonym">Siphonia brasiliensis</name>
    <dbReference type="NCBI Taxonomy" id="3981"/>
    <lineage>
        <taxon>Eukaryota</taxon>
        <taxon>Viridiplantae</taxon>
        <taxon>Streptophyta</taxon>
        <taxon>Embryophyta</taxon>
        <taxon>Tracheophyta</taxon>
        <taxon>Spermatophyta</taxon>
        <taxon>Magnoliopsida</taxon>
        <taxon>eudicotyledons</taxon>
        <taxon>Gunneridae</taxon>
        <taxon>Pentapetalae</taxon>
        <taxon>rosids</taxon>
        <taxon>fabids</taxon>
        <taxon>Malpighiales</taxon>
        <taxon>Euphorbiaceae</taxon>
        <taxon>Crotonoideae</taxon>
        <taxon>Micrandreae</taxon>
        <taxon>Hevea</taxon>
    </lineage>
</organism>
<gene>
    <name evidence="2" type="ORF">P3X46_009010</name>
</gene>
<keyword evidence="3" id="KW-1185">Reference proteome</keyword>
<keyword evidence="1" id="KW-0812">Transmembrane</keyword>
<feature type="transmembrane region" description="Helical" evidence="1">
    <location>
        <begin position="7"/>
        <end position="26"/>
    </location>
</feature>
<evidence type="ECO:0000313" key="2">
    <source>
        <dbReference type="EMBL" id="KAJ9180803.1"/>
    </source>
</evidence>
<keyword evidence="1" id="KW-0472">Membrane</keyword>
<dbReference type="EMBL" id="JARPOI010000005">
    <property type="protein sequence ID" value="KAJ9180803.1"/>
    <property type="molecule type" value="Genomic_DNA"/>
</dbReference>
<feature type="transmembrane region" description="Helical" evidence="1">
    <location>
        <begin position="38"/>
        <end position="55"/>
    </location>
</feature>
<evidence type="ECO:0000256" key="1">
    <source>
        <dbReference type="SAM" id="Phobius"/>
    </source>
</evidence>
<sequence>MEEQHCGWGIGSTVVLLIIACILFLAPLETGPLQPPPTILLLFFPVILLGILYFLHQASD</sequence>
<keyword evidence="1" id="KW-1133">Transmembrane helix</keyword>
<comment type="caution">
    <text evidence="2">The sequence shown here is derived from an EMBL/GenBank/DDBJ whole genome shotgun (WGS) entry which is preliminary data.</text>
</comment>
<evidence type="ECO:0000313" key="3">
    <source>
        <dbReference type="Proteomes" id="UP001174677"/>
    </source>
</evidence>